<gene>
    <name evidence="3" type="ordered locus">Caka_2199</name>
</gene>
<dbReference type="PANTHER" id="PTHR34039">
    <property type="entry name" value="UPF0102 PROTEIN YRAN"/>
    <property type="match status" value="1"/>
</dbReference>
<proteinExistence type="inferred from homology"/>
<dbReference type="SUPFAM" id="SSF52980">
    <property type="entry name" value="Restriction endonuclease-like"/>
    <property type="match status" value="1"/>
</dbReference>
<dbReference type="InterPro" id="IPR011856">
    <property type="entry name" value="tRNA_endonuc-like_dom_sf"/>
</dbReference>
<dbReference type="Gene3D" id="3.40.1350.10">
    <property type="match status" value="1"/>
</dbReference>
<dbReference type="GO" id="GO:0003676">
    <property type="term" value="F:nucleic acid binding"/>
    <property type="evidence" value="ECO:0007669"/>
    <property type="project" value="InterPro"/>
</dbReference>
<dbReference type="eggNOG" id="COG0792">
    <property type="taxonomic scope" value="Bacteria"/>
</dbReference>
<protein>
    <recommendedName>
        <fullName evidence="2">UPF0102 protein Caka_2199</fullName>
    </recommendedName>
</protein>
<evidence type="ECO:0000313" key="3">
    <source>
        <dbReference type="EMBL" id="ADE55216.1"/>
    </source>
</evidence>
<dbReference type="STRING" id="583355.Caka_2199"/>
<dbReference type="EMBL" id="CP001998">
    <property type="protein sequence ID" value="ADE55216.1"/>
    <property type="molecule type" value="Genomic_DNA"/>
</dbReference>
<sequence>MLLNLFHQICEGFSLRKPLSLPDGASRAERGAYGEALAARYCKRELGYRVIARNWRYKRDELDIVAKDGPILVFIEVRARAADALVSGYHSVDRKKKAKLLRACKAYIKQLPKPPKHFRFDVIDVALGLDRADEVRHYSNVELFHKHYSVRRHSHD</sequence>
<dbReference type="Pfam" id="PF02021">
    <property type="entry name" value="UPF0102"/>
    <property type="match status" value="1"/>
</dbReference>
<dbReference type="PANTHER" id="PTHR34039:SF1">
    <property type="entry name" value="UPF0102 PROTEIN YRAN"/>
    <property type="match status" value="1"/>
</dbReference>
<organism evidence="3 4">
    <name type="scientific">Coraliomargarita akajimensis (strain DSM 45221 / IAM 15411 / JCM 23193 / KCTC 12865 / 04OKA010-24)</name>
    <dbReference type="NCBI Taxonomy" id="583355"/>
    <lineage>
        <taxon>Bacteria</taxon>
        <taxon>Pseudomonadati</taxon>
        <taxon>Verrucomicrobiota</taxon>
        <taxon>Opitutia</taxon>
        <taxon>Puniceicoccales</taxon>
        <taxon>Coraliomargaritaceae</taxon>
        <taxon>Coraliomargarita</taxon>
    </lineage>
</organism>
<evidence type="ECO:0000256" key="2">
    <source>
        <dbReference type="HAMAP-Rule" id="MF_00048"/>
    </source>
</evidence>
<dbReference type="InterPro" id="IPR003509">
    <property type="entry name" value="UPF0102_YraN-like"/>
</dbReference>
<dbReference type="RefSeq" id="WP_013043938.1">
    <property type="nucleotide sequence ID" value="NC_014008.1"/>
</dbReference>
<name>D5EM56_CORAD</name>
<dbReference type="AlphaFoldDB" id="D5EM56"/>
<evidence type="ECO:0000313" key="4">
    <source>
        <dbReference type="Proteomes" id="UP000000925"/>
    </source>
</evidence>
<reference evidence="3 4" key="1">
    <citation type="journal article" date="2010" name="Stand. Genomic Sci.">
        <title>Complete genome sequence of Coraliomargarita akajimensis type strain (04OKA010-24).</title>
        <authorList>
            <person name="Mavromatis K."/>
            <person name="Abt B."/>
            <person name="Brambilla E."/>
            <person name="Lapidus A."/>
            <person name="Copeland A."/>
            <person name="Deshpande S."/>
            <person name="Nolan M."/>
            <person name="Lucas S."/>
            <person name="Tice H."/>
            <person name="Cheng J.F."/>
            <person name="Han C."/>
            <person name="Detter J.C."/>
            <person name="Woyke T."/>
            <person name="Goodwin L."/>
            <person name="Pitluck S."/>
            <person name="Held B."/>
            <person name="Brettin T."/>
            <person name="Tapia R."/>
            <person name="Ivanova N."/>
            <person name="Mikhailova N."/>
            <person name="Pati A."/>
            <person name="Liolios K."/>
            <person name="Chen A."/>
            <person name="Palaniappan K."/>
            <person name="Land M."/>
            <person name="Hauser L."/>
            <person name="Chang Y.J."/>
            <person name="Jeffries C.D."/>
            <person name="Rohde M."/>
            <person name="Goker M."/>
            <person name="Bristow J."/>
            <person name="Eisen J.A."/>
            <person name="Markowitz V."/>
            <person name="Hugenholtz P."/>
            <person name="Klenk H.P."/>
            <person name="Kyrpides N.C."/>
        </authorList>
    </citation>
    <scope>NUCLEOTIDE SEQUENCE [LARGE SCALE GENOMIC DNA]</scope>
    <source>
        <strain evidence="4">DSM 45221 / IAM 15411 / JCM 23193 / KCTC 12865</strain>
    </source>
</reference>
<dbReference type="HAMAP" id="MF_00048">
    <property type="entry name" value="UPF0102"/>
    <property type="match status" value="1"/>
</dbReference>
<dbReference type="HOGENOM" id="CLU_115353_2_1_0"/>
<comment type="similarity">
    <text evidence="1 2">Belongs to the UPF0102 family.</text>
</comment>
<evidence type="ECO:0000256" key="1">
    <source>
        <dbReference type="ARBA" id="ARBA00006738"/>
    </source>
</evidence>
<keyword evidence="4" id="KW-1185">Reference proteome</keyword>
<dbReference type="Proteomes" id="UP000000925">
    <property type="component" value="Chromosome"/>
</dbReference>
<dbReference type="InterPro" id="IPR011335">
    <property type="entry name" value="Restrct_endonuc-II-like"/>
</dbReference>
<dbReference type="KEGG" id="caa:Caka_2199"/>
<accession>D5EM56</accession>
<dbReference type="CDD" id="cd20736">
    <property type="entry name" value="PoNe_Nuclease"/>
    <property type="match status" value="1"/>
</dbReference>